<sequence>MVRKLKIIEYKMHQFRLELVQPYRFAESTFRYRPINIVAIKDELGNVGLGEVEAFEFPTYIEEIQADCVRILKTRVLPLLGSKEFDTPFEFSRFINSTNAPYMARAAVEMAIWDLFSKRNNISVQKLISLAVSTNQPLKKQVSVGVAIGIKTNAEQIIQEIEHQLDLGYTRIKLKVNHTYTVGMLKQVRQVFPKEEIMIDCNSQFSLRDKNFFQNIDGLNFSMIEQPFSQKDFRNHAKLQSHLMTPLCLDENIRNSEDIWKVVNLGAAKVINMKLARVGGIANALALTVLAENQGLKVWCGGMLETGIGRAYNLALASMPFYSFPGDISASNRYYKNDVIREDFQLEDGKLNVPEKVGLGVTLNPVAKAKFNQDEWIKI</sequence>
<gene>
    <name evidence="8" type="ORF">FC27_GL000059</name>
</gene>
<comment type="similarity">
    <text evidence="2">Belongs to the mandelate racemase/muconate lactonizing enzyme family.</text>
</comment>
<dbReference type="EC" id="4.2.1.113" evidence="5 6"/>
<dbReference type="PANTHER" id="PTHR48080:SF3">
    <property type="entry name" value="ENOLASE SUPERFAMILY MEMBER DDB_G0284701"/>
    <property type="match status" value="1"/>
</dbReference>
<dbReference type="UniPathway" id="UPA01057">
    <property type="reaction ID" value="UER00165"/>
</dbReference>
<dbReference type="Gene3D" id="3.30.390.10">
    <property type="entry name" value="Enolase-like, N-terminal domain"/>
    <property type="match status" value="1"/>
</dbReference>
<protein>
    <recommendedName>
        <fullName evidence="5 6">o-succinylbenzoate synthase</fullName>
        <ecNumber evidence="5 6">4.2.1.113</ecNumber>
    </recommendedName>
</protein>
<dbReference type="GO" id="GO:0009234">
    <property type="term" value="P:menaquinone biosynthetic process"/>
    <property type="evidence" value="ECO:0007669"/>
    <property type="project" value="UniProtKB-UniRule"/>
</dbReference>
<dbReference type="OrthoDB" id="9774531at2"/>
<dbReference type="NCBIfam" id="TIGR01928">
    <property type="entry name" value="menC_lowGC_arch"/>
    <property type="match status" value="1"/>
</dbReference>
<dbReference type="SUPFAM" id="SSF54826">
    <property type="entry name" value="Enolase N-terminal domain-like"/>
    <property type="match status" value="1"/>
</dbReference>
<dbReference type="GO" id="GO:0043748">
    <property type="term" value="F:O-succinylbenzoate synthase activity"/>
    <property type="evidence" value="ECO:0007669"/>
    <property type="project" value="UniProtKB-EC"/>
</dbReference>
<dbReference type="InterPro" id="IPR029017">
    <property type="entry name" value="Enolase-like_N"/>
</dbReference>
<accession>A0A0R1SH15</accession>
<keyword evidence="9" id="KW-1185">Reference proteome</keyword>
<dbReference type="PANTHER" id="PTHR48080">
    <property type="entry name" value="D-GALACTONATE DEHYDRATASE-RELATED"/>
    <property type="match status" value="1"/>
</dbReference>
<dbReference type="SFLD" id="SFLDG00180">
    <property type="entry name" value="muconate_cycloisomerase"/>
    <property type="match status" value="1"/>
</dbReference>
<dbReference type="AlphaFoldDB" id="A0A0R1SH15"/>
<dbReference type="InterPro" id="IPR013342">
    <property type="entry name" value="Mandelate_racemase_C"/>
</dbReference>
<evidence type="ECO:0000313" key="8">
    <source>
        <dbReference type="EMBL" id="KRL68364.1"/>
    </source>
</evidence>
<dbReference type="Pfam" id="PF13378">
    <property type="entry name" value="MR_MLE_C"/>
    <property type="match status" value="1"/>
</dbReference>
<dbReference type="SFLD" id="SFLDS00001">
    <property type="entry name" value="Enolase"/>
    <property type="match status" value="1"/>
</dbReference>
<dbReference type="SUPFAM" id="SSF51604">
    <property type="entry name" value="Enolase C-terminal domain-like"/>
    <property type="match status" value="1"/>
</dbReference>
<evidence type="ECO:0000313" key="9">
    <source>
        <dbReference type="Proteomes" id="UP000051647"/>
    </source>
</evidence>
<evidence type="ECO:0000256" key="3">
    <source>
        <dbReference type="ARBA" id="ARBA00022723"/>
    </source>
</evidence>
<proteinExistence type="inferred from homology"/>
<dbReference type="UniPathway" id="UPA00079"/>
<dbReference type="InterPro" id="IPR029065">
    <property type="entry name" value="Enolase_C-like"/>
</dbReference>
<dbReference type="Pfam" id="PF02746">
    <property type="entry name" value="MR_MLE_N"/>
    <property type="match status" value="1"/>
</dbReference>
<dbReference type="PATRIC" id="fig|1423815.3.peg.59"/>
<dbReference type="Gene3D" id="3.20.20.120">
    <property type="entry name" value="Enolase-like C-terminal domain"/>
    <property type="match status" value="1"/>
</dbReference>
<evidence type="ECO:0000256" key="4">
    <source>
        <dbReference type="ARBA" id="ARBA00022842"/>
    </source>
</evidence>
<keyword evidence="4" id="KW-0460">Magnesium</keyword>
<evidence type="ECO:0000256" key="2">
    <source>
        <dbReference type="ARBA" id="ARBA00008031"/>
    </source>
</evidence>
<evidence type="ECO:0000256" key="5">
    <source>
        <dbReference type="ARBA" id="ARBA00029491"/>
    </source>
</evidence>
<name>A0A0R1SH15_9LACO</name>
<dbReference type="InterPro" id="IPR036849">
    <property type="entry name" value="Enolase-like_C_sf"/>
</dbReference>
<dbReference type="SFLD" id="SFLDF00009">
    <property type="entry name" value="o-succinylbenzoate_synthase"/>
    <property type="match status" value="1"/>
</dbReference>
<reference evidence="8 9" key="1">
    <citation type="journal article" date="2015" name="Genome Announc.">
        <title>Expanding the biotechnology potential of lactobacilli through comparative genomics of 213 strains and associated genera.</title>
        <authorList>
            <person name="Sun Z."/>
            <person name="Harris H.M."/>
            <person name="McCann A."/>
            <person name="Guo C."/>
            <person name="Argimon S."/>
            <person name="Zhang W."/>
            <person name="Yang X."/>
            <person name="Jeffery I.B."/>
            <person name="Cooney J.C."/>
            <person name="Kagawa T.F."/>
            <person name="Liu W."/>
            <person name="Song Y."/>
            <person name="Salvetti E."/>
            <person name="Wrobel A."/>
            <person name="Rasinkangas P."/>
            <person name="Parkhill J."/>
            <person name="Rea M.C."/>
            <person name="O'Sullivan O."/>
            <person name="Ritari J."/>
            <person name="Douillard F.P."/>
            <person name="Paul Ross R."/>
            <person name="Yang R."/>
            <person name="Briner A.E."/>
            <person name="Felis G.E."/>
            <person name="de Vos W.M."/>
            <person name="Barrangou R."/>
            <person name="Klaenhammer T.R."/>
            <person name="Caufield P.W."/>
            <person name="Cui Y."/>
            <person name="Zhang H."/>
            <person name="O'Toole P.W."/>
        </authorList>
    </citation>
    <scope>NUCLEOTIDE SEQUENCE [LARGE SCALE GENOMIC DNA]</scope>
    <source>
        <strain evidence="8 9">DSM 14857</strain>
    </source>
</reference>
<evidence type="ECO:0000256" key="1">
    <source>
        <dbReference type="ARBA" id="ARBA00001968"/>
    </source>
</evidence>
<dbReference type="InterPro" id="IPR034593">
    <property type="entry name" value="DgoD-like"/>
</dbReference>
<dbReference type="Proteomes" id="UP000051647">
    <property type="component" value="Unassembled WGS sequence"/>
</dbReference>
<dbReference type="InterPro" id="IPR010197">
    <property type="entry name" value="OSBS/NAAAR"/>
</dbReference>
<comment type="caution">
    <text evidence="8">The sequence shown here is derived from an EMBL/GenBank/DDBJ whole genome shotgun (WGS) entry which is preliminary data.</text>
</comment>
<feature type="domain" description="Mandelate racemase/muconate lactonizing enzyme C-terminal" evidence="7">
    <location>
        <begin position="154"/>
        <end position="246"/>
    </location>
</feature>
<dbReference type="SMART" id="SM00922">
    <property type="entry name" value="MR_MLE"/>
    <property type="match status" value="1"/>
</dbReference>
<dbReference type="InterPro" id="IPR013341">
    <property type="entry name" value="Mandelate_racemase_N_dom"/>
</dbReference>
<comment type="cofactor">
    <cofactor evidence="1">
        <name>a divalent metal cation</name>
        <dbReference type="ChEBI" id="CHEBI:60240"/>
    </cofactor>
</comment>
<organism evidence="8 9">
    <name type="scientific">Companilactobacillus versmoldensis DSM 14857 = KCTC 3814</name>
    <dbReference type="NCBI Taxonomy" id="1423815"/>
    <lineage>
        <taxon>Bacteria</taxon>
        <taxon>Bacillati</taxon>
        <taxon>Bacillota</taxon>
        <taxon>Bacilli</taxon>
        <taxon>Lactobacillales</taxon>
        <taxon>Lactobacillaceae</taxon>
        <taxon>Companilactobacillus</taxon>
    </lineage>
</organism>
<evidence type="ECO:0000259" key="7">
    <source>
        <dbReference type="SMART" id="SM00922"/>
    </source>
</evidence>
<evidence type="ECO:0000256" key="6">
    <source>
        <dbReference type="NCBIfam" id="TIGR01928"/>
    </source>
</evidence>
<dbReference type="STRING" id="1423815.FC27_GL000059"/>
<keyword evidence="3" id="KW-0479">Metal-binding</keyword>
<dbReference type="eggNOG" id="COG4948">
    <property type="taxonomic scope" value="Bacteria"/>
</dbReference>
<dbReference type="GO" id="GO:0046872">
    <property type="term" value="F:metal ion binding"/>
    <property type="evidence" value="ECO:0007669"/>
    <property type="project" value="UniProtKB-KW"/>
</dbReference>
<dbReference type="EMBL" id="AZFA01000001">
    <property type="protein sequence ID" value="KRL68364.1"/>
    <property type="molecule type" value="Genomic_DNA"/>
</dbReference>